<dbReference type="InterPro" id="IPR039424">
    <property type="entry name" value="SBP_5"/>
</dbReference>
<accession>A0ABN4KJI9</accession>
<evidence type="ECO:0000259" key="2">
    <source>
        <dbReference type="Pfam" id="PF00496"/>
    </source>
</evidence>
<dbReference type="EMBL" id="CP014034">
    <property type="protein sequence ID" value="AMF92459.2"/>
    <property type="molecule type" value="Genomic_DNA"/>
</dbReference>
<dbReference type="SUPFAM" id="SSF53850">
    <property type="entry name" value="Periplasmic binding protein-like II"/>
    <property type="match status" value="1"/>
</dbReference>
<reference evidence="5" key="1">
    <citation type="submission" date="2015-12" db="EMBL/GenBank/DDBJ databases">
        <title>FDA dAtabase for Regulatory Grade micrObial Sequences (FDA-ARGOS): Supporting development and validation of Infectious Disease Dx tests.</title>
        <authorList>
            <person name="Hoffmann M."/>
            <person name="Allard M."/>
            <person name="Evans P."/>
            <person name="Brown E."/>
            <person name="Tallon L.J."/>
            <person name="Sadzewicz L."/>
            <person name="Sengamalay N."/>
            <person name="Ott S."/>
            <person name="Godinez A."/>
            <person name="Nagaraj S."/>
            <person name="Vyas G."/>
            <person name="Aluvathingal J."/>
            <person name="Nadendla S."/>
            <person name="Geyer C."/>
            <person name="Sichtig H."/>
        </authorList>
    </citation>
    <scope>NUCLEOTIDE SEQUENCE [LARGE SCALE GENOMIC DNA]</scope>
    <source>
        <strain evidence="5">ATCC 33809</strain>
    </source>
</reference>
<proteinExistence type="predicted"/>
<evidence type="ECO:0000256" key="1">
    <source>
        <dbReference type="ARBA" id="ARBA00023125"/>
    </source>
</evidence>
<name>A0ABN4KJI9_VIBFL</name>
<feature type="domain" description="Transcriptional regulator SgrR N-terminal HTH" evidence="3">
    <location>
        <begin position="17"/>
        <end position="122"/>
    </location>
</feature>
<dbReference type="Gene3D" id="3.40.190.10">
    <property type="entry name" value="Periplasmic binding protein-like II"/>
    <property type="match status" value="1"/>
</dbReference>
<dbReference type="PANTHER" id="PTHR30290">
    <property type="entry name" value="PERIPLASMIC BINDING COMPONENT OF ABC TRANSPORTER"/>
    <property type="match status" value="1"/>
</dbReference>
<feature type="domain" description="Solute-binding protein family 5" evidence="2">
    <location>
        <begin position="188"/>
        <end position="330"/>
    </location>
</feature>
<dbReference type="Proteomes" id="UP000057088">
    <property type="component" value="Chromosome 1"/>
</dbReference>
<protein>
    <submittedName>
        <fullName evidence="4">ABC transporter substrate-binding protein</fullName>
    </submittedName>
</protein>
<gene>
    <name evidence="4" type="ORF">AL536_02970</name>
</gene>
<sequence>MKTQTTTMNDTYLRRLNQLLQHYPTGAVHSVSIDKLEEVLATSRRNTSLILKHLADIGWVTWKPAVGRSKASQLVVLVSFSGALLEVIIQELSKGRFTLITRLLELYGDDTVLALASATLKQNQWNESNNHLLITRYPAVDTLDPLKTLRLAELQVIKSVYDTLLKQDVMGNLIPALVHFWKQEECRLILWLRPDVVAHNGQKLVAEDVVWSLQRLKNTSGPVQHLFECMVAVNAESDHRIVIELNAPNAFFPYTLAMSNSAILCRPQRNGVDPRKCVGTGPFSVGSWDDEKLTLIRHQHYYSSKALIEQITLSHSDEQVVRAMSFNQKNGATESSVISALSYLTFNPRSKCGVDADTLTQLYTYLAREKYQFDADNCVENLACDSRGAVDHHNAVACVAPTLKGNIVLAEPIWTIPYLQTVADWLHDAIRRTGLELEVIELQAISEPHSVAHLADMMLIEEVVEQPKHYGLYEWLLVSTGLRFTFTEAEMAQHKQALAQAVSDPEPYCRLQQLEQQLYEQRRCLPLFVGREEVTCTQQVQGIQVNSTGYSDFYKLWIGD</sequence>
<evidence type="ECO:0000259" key="3">
    <source>
        <dbReference type="Pfam" id="PF12793"/>
    </source>
</evidence>
<dbReference type="InterPro" id="IPR000914">
    <property type="entry name" value="SBP_5_dom"/>
</dbReference>
<dbReference type="Pfam" id="PF12793">
    <property type="entry name" value="SgrR_N"/>
    <property type="match status" value="1"/>
</dbReference>
<organism evidence="4 5">
    <name type="scientific">Vibrio fluvialis</name>
    <dbReference type="NCBI Taxonomy" id="676"/>
    <lineage>
        <taxon>Bacteria</taxon>
        <taxon>Pseudomonadati</taxon>
        <taxon>Pseudomonadota</taxon>
        <taxon>Gammaproteobacteria</taxon>
        <taxon>Vibrionales</taxon>
        <taxon>Vibrionaceae</taxon>
        <taxon>Vibrio</taxon>
    </lineage>
</organism>
<dbReference type="InterPro" id="IPR025370">
    <property type="entry name" value="SgrR_HTH_N"/>
</dbReference>
<dbReference type="Pfam" id="PF00496">
    <property type="entry name" value="SBP_bac_5"/>
    <property type="match status" value="1"/>
</dbReference>
<evidence type="ECO:0000313" key="4">
    <source>
        <dbReference type="EMBL" id="AMF92459.2"/>
    </source>
</evidence>
<dbReference type="PANTHER" id="PTHR30290:SF72">
    <property type="entry name" value="HTH-TYPE TRANSCRIPTIONAL REGULATOR SGRR"/>
    <property type="match status" value="1"/>
</dbReference>
<evidence type="ECO:0000313" key="5">
    <source>
        <dbReference type="Proteomes" id="UP000057088"/>
    </source>
</evidence>
<keyword evidence="1" id="KW-0238">DNA-binding</keyword>
<keyword evidence="5" id="KW-1185">Reference proteome</keyword>